<name>A0ABX6VAU8_9GAMM</name>
<dbReference type="RefSeq" id="WP_142874636.1">
    <property type="nucleotide sequence ID" value="NZ_CP045503.2"/>
</dbReference>
<protein>
    <submittedName>
        <fullName evidence="2">DUF2141 domain-containing protein</fullName>
    </submittedName>
</protein>
<keyword evidence="1" id="KW-0732">Signal</keyword>
<evidence type="ECO:0000313" key="3">
    <source>
        <dbReference type="Proteomes" id="UP000316416"/>
    </source>
</evidence>
<keyword evidence="3" id="KW-1185">Reference proteome</keyword>
<evidence type="ECO:0000256" key="1">
    <source>
        <dbReference type="SAM" id="SignalP"/>
    </source>
</evidence>
<proteinExistence type="predicted"/>
<dbReference type="EMBL" id="CP045503">
    <property type="protein sequence ID" value="QPG59016.1"/>
    <property type="molecule type" value="Genomic_DNA"/>
</dbReference>
<reference evidence="2" key="1">
    <citation type="submission" date="2021-07" db="EMBL/GenBank/DDBJ databases">
        <title>Shewanella sp. YLB-07 whole genome sequence.</title>
        <authorList>
            <person name="Yu L."/>
        </authorList>
    </citation>
    <scope>NUCLEOTIDE SEQUENCE</scope>
    <source>
        <strain evidence="2">YLB-08</strain>
    </source>
</reference>
<gene>
    <name evidence="2" type="ORF">FM038_017550</name>
</gene>
<organism evidence="2 3">
    <name type="scientific">Shewanella eurypsychrophilus</name>
    <dbReference type="NCBI Taxonomy" id="2593656"/>
    <lineage>
        <taxon>Bacteria</taxon>
        <taxon>Pseudomonadati</taxon>
        <taxon>Pseudomonadota</taxon>
        <taxon>Gammaproteobacteria</taxon>
        <taxon>Alteromonadales</taxon>
        <taxon>Shewanellaceae</taxon>
        <taxon>Shewanella</taxon>
    </lineage>
</organism>
<feature type="chain" id="PRO_5045462466" evidence="1">
    <location>
        <begin position="30"/>
        <end position="146"/>
    </location>
</feature>
<sequence length="146" mass="15643">MKNLNIQSKLTGRNLLAIASLLFMPQVNADTLTVTLDNIQVQQGSLLVAVYMGEESYAANEEAVVSIKKAATSESHTLVFTDLVPGEYAIKVMHDENDNGSLDTNFLGVPSEGYGFSNNGGSFGPASYQDAKFGVDGDAQLTIHIR</sequence>
<accession>A0ABX6VAU8</accession>
<evidence type="ECO:0000313" key="2">
    <source>
        <dbReference type="EMBL" id="QPG59016.1"/>
    </source>
</evidence>
<dbReference type="Proteomes" id="UP000316416">
    <property type="component" value="Chromosome"/>
</dbReference>
<feature type="signal peptide" evidence="1">
    <location>
        <begin position="1"/>
        <end position="29"/>
    </location>
</feature>
<dbReference type="Pfam" id="PF09912">
    <property type="entry name" value="DUF2141"/>
    <property type="match status" value="1"/>
</dbReference>
<dbReference type="InterPro" id="IPR018673">
    <property type="entry name" value="DUF2141"/>
</dbReference>